<proteinExistence type="predicted"/>
<name>A0AAU0F5J4_9FLAO</name>
<dbReference type="AlphaFoldDB" id="A0AAU0F5J4"/>
<dbReference type="Proteomes" id="UP001432059">
    <property type="component" value="Plasmid pQD2021"/>
</dbReference>
<evidence type="ECO:0000313" key="1">
    <source>
        <dbReference type="EMBL" id="WOC53160.1"/>
    </source>
</evidence>
<gene>
    <name evidence="1" type="ORF">BPO_p0077</name>
</gene>
<dbReference type="EMBL" id="CP136427">
    <property type="protein sequence ID" value="WOC53160.1"/>
    <property type="molecule type" value="Genomic_DNA"/>
</dbReference>
<geneLocation type="plasmid" evidence="1 2">
    <name>pQD2021</name>
</geneLocation>
<sequence length="55" mass="6582">MKTDILNLRLGANYIPWEKHNFSFNLINMFRNTNQQIENPKLNELTTTIGYNYSF</sequence>
<evidence type="ECO:0000313" key="2">
    <source>
        <dbReference type="Proteomes" id="UP001432059"/>
    </source>
</evidence>
<keyword evidence="1" id="KW-0614">Plasmid</keyword>
<protein>
    <submittedName>
        <fullName evidence="1">Uncharacterized protein</fullName>
    </submittedName>
</protein>
<accession>A0AAU0F5J4</accession>
<organism evidence="1 2">
    <name type="scientific">Bergeyella porcorum</name>
    <dbReference type="NCBI Taxonomy" id="1735111"/>
    <lineage>
        <taxon>Bacteria</taxon>
        <taxon>Pseudomonadati</taxon>
        <taxon>Bacteroidota</taxon>
        <taxon>Flavobacteriia</taxon>
        <taxon>Flavobacteriales</taxon>
        <taxon>Weeksellaceae</taxon>
        <taxon>Bergeyella</taxon>
    </lineage>
</organism>
<keyword evidence="2" id="KW-1185">Reference proteome</keyword>
<dbReference type="KEGG" id="bpor:BPO_p0077"/>
<reference evidence="1" key="1">
    <citation type="submission" date="2023-10" db="EMBL/GenBank/DDBJ databases">
        <title>Characterization and whole genome sequencing of a novel strain of Bergeyella porcorum QD2021 isolated from pig.</title>
        <authorList>
            <person name="Liu G."/>
            <person name="Chen C."/>
            <person name="Han X."/>
        </authorList>
    </citation>
    <scope>NUCLEOTIDE SEQUENCE</scope>
    <source>
        <strain evidence="1">QD2021</strain>
        <plasmid evidence="1">pQD2021</plasmid>
    </source>
</reference>